<sequence length="184" mass="21380">MLDLNFGEFPILTTKRLRLRQAQTKDTDKLFELRSHPYVLKYLDRVPPKSTDEIRELIKQIKKIYSSNDGINWVITIIGNDEIVGTIGFWKIQKEHHRAEIGYMLHPDFWRTGIMSEALDCVLAYGFNQLNFHSVEANVNPANNASINLLKKLNFIQEAYFKENYYANGKFLDSVILSLLTPNK</sequence>
<feature type="domain" description="N-acetyltransferase" evidence="1">
    <location>
        <begin position="17"/>
        <end position="173"/>
    </location>
</feature>
<gene>
    <name evidence="2" type="ORF">C3K47_07085</name>
</gene>
<dbReference type="OrthoDB" id="9811523at2"/>
<dbReference type="PROSITE" id="PS51186">
    <property type="entry name" value="GNAT"/>
    <property type="match status" value="1"/>
</dbReference>
<dbReference type="Gene3D" id="3.40.630.30">
    <property type="match status" value="1"/>
</dbReference>
<dbReference type="InterPro" id="IPR016181">
    <property type="entry name" value="Acyl_CoA_acyltransferase"/>
</dbReference>
<dbReference type="AlphaFoldDB" id="A0A2S5A4K0"/>
<protein>
    <submittedName>
        <fullName evidence="2">N-acetyltransferase</fullName>
    </submittedName>
</protein>
<proteinExistence type="predicted"/>
<name>A0A2S5A4K0_9SPHI</name>
<reference evidence="2 3" key="1">
    <citation type="submission" date="2018-01" db="EMBL/GenBank/DDBJ databases">
        <authorList>
            <person name="Gaut B.S."/>
            <person name="Morton B.R."/>
            <person name="Clegg M.T."/>
            <person name="Duvall M.R."/>
        </authorList>
    </citation>
    <scope>NUCLEOTIDE SEQUENCE [LARGE SCALE GENOMIC DNA]</scope>
    <source>
        <strain evidence="2 3">HR-AV</strain>
    </source>
</reference>
<comment type="caution">
    <text evidence="2">The sequence shown here is derived from an EMBL/GenBank/DDBJ whole genome shotgun (WGS) entry which is preliminary data.</text>
</comment>
<dbReference type="GO" id="GO:0016747">
    <property type="term" value="F:acyltransferase activity, transferring groups other than amino-acyl groups"/>
    <property type="evidence" value="ECO:0007669"/>
    <property type="project" value="InterPro"/>
</dbReference>
<evidence type="ECO:0000313" key="2">
    <source>
        <dbReference type="EMBL" id="POY37521.1"/>
    </source>
</evidence>
<dbReference type="CDD" id="cd04301">
    <property type="entry name" value="NAT_SF"/>
    <property type="match status" value="1"/>
</dbReference>
<dbReference type="PANTHER" id="PTHR43792">
    <property type="entry name" value="GNAT FAMILY, PUTATIVE (AFU_ORTHOLOGUE AFUA_3G00765)-RELATED-RELATED"/>
    <property type="match status" value="1"/>
</dbReference>
<dbReference type="InterPro" id="IPR000182">
    <property type="entry name" value="GNAT_dom"/>
</dbReference>
<dbReference type="PANTHER" id="PTHR43792:SF1">
    <property type="entry name" value="N-ACETYLTRANSFERASE DOMAIN-CONTAINING PROTEIN"/>
    <property type="match status" value="1"/>
</dbReference>
<accession>A0A2S5A4K0</accession>
<dbReference type="Pfam" id="PF13302">
    <property type="entry name" value="Acetyltransf_3"/>
    <property type="match status" value="1"/>
</dbReference>
<dbReference type="EMBL" id="PQVF01000004">
    <property type="protein sequence ID" value="POY37521.1"/>
    <property type="molecule type" value="Genomic_DNA"/>
</dbReference>
<dbReference type="Proteomes" id="UP000236893">
    <property type="component" value="Unassembled WGS sequence"/>
</dbReference>
<keyword evidence="3" id="KW-1185">Reference proteome</keyword>
<dbReference type="RefSeq" id="WP_103788428.1">
    <property type="nucleotide sequence ID" value="NZ_PQVF01000004.1"/>
</dbReference>
<keyword evidence="2" id="KW-0808">Transferase</keyword>
<dbReference type="InterPro" id="IPR051531">
    <property type="entry name" value="N-acetyltransferase"/>
</dbReference>
<dbReference type="SUPFAM" id="SSF55729">
    <property type="entry name" value="Acyl-CoA N-acyltransferases (Nat)"/>
    <property type="match status" value="1"/>
</dbReference>
<organism evidence="2 3">
    <name type="scientific">Solitalea longa</name>
    <dbReference type="NCBI Taxonomy" id="2079460"/>
    <lineage>
        <taxon>Bacteria</taxon>
        <taxon>Pseudomonadati</taxon>
        <taxon>Bacteroidota</taxon>
        <taxon>Sphingobacteriia</taxon>
        <taxon>Sphingobacteriales</taxon>
        <taxon>Sphingobacteriaceae</taxon>
        <taxon>Solitalea</taxon>
    </lineage>
</organism>
<evidence type="ECO:0000259" key="1">
    <source>
        <dbReference type="PROSITE" id="PS51186"/>
    </source>
</evidence>
<evidence type="ECO:0000313" key="3">
    <source>
        <dbReference type="Proteomes" id="UP000236893"/>
    </source>
</evidence>